<dbReference type="Proteomes" id="UP000316726">
    <property type="component" value="Chromosome 2"/>
</dbReference>
<reference evidence="2 3" key="1">
    <citation type="submission" date="2018-07" db="EMBL/GenBank/DDBJ databases">
        <title>The complete nuclear genome of the prasinophyte Chloropicon primus (CCMP1205).</title>
        <authorList>
            <person name="Pombert J.-F."/>
            <person name="Otis C."/>
            <person name="Turmel M."/>
            <person name="Lemieux C."/>
        </authorList>
    </citation>
    <scope>NUCLEOTIDE SEQUENCE [LARGE SCALE GENOMIC DNA]</scope>
    <source>
        <strain evidence="2 3">CCMP1205</strain>
    </source>
</reference>
<evidence type="ECO:0000313" key="2">
    <source>
        <dbReference type="EMBL" id="QDZ19154.1"/>
    </source>
</evidence>
<gene>
    <name evidence="2" type="ORF">A3770_02p16720</name>
</gene>
<dbReference type="STRING" id="1764295.A0A5B8MG27"/>
<dbReference type="OrthoDB" id="551053at2759"/>
<dbReference type="GO" id="GO:0060271">
    <property type="term" value="P:cilium assembly"/>
    <property type="evidence" value="ECO:0007669"/>
    <property type="project" value="TreeGrafter"/>
</dbReference>
<proteinExistence type="predicted"/>
<keyword evidence="3" id="KW-1185">Reference proteome</keyword>
<feature type="coiled-coil region" evidence="1">
    <location>
        <begin position="144"/>
        <end position="277"/>
    </location>
</feature>
<feature type="coiled-coil region" evidence="1">
    <location>
        <begin position="526"/>
        <end position="679"/>
    </location>
</feature>
<dbReference type="PANTHER" id="PTHR35970:SF1">
    <property type="entry name" value="SODIUM CHANNEL AND CLATHRIN LINKER 1"/>
    <property type="match status" value="1"/>
</dbReference>
<feature type="coiled-coil region" evidence="1">
    <location>
        <begin position="93"/>
        <end position="120"/>
    </location>
</feature>
<evidence type="ECO:0000256" key="1">
    <source>
        <dbReference type="SAM" id="Coils"/>
    </source>
</evidence>
<dbReference type="InterPro" id="IPR038911">
    <property type="entry name" value="SCLT1"/>
</dbReference>
<keyword evidence="1" id="KW-0175">Coiled coil</keyword>
<dbReference type="Gene3D" id="1.10.287.1490">
    <property type="match status" value="1"/>
</dbReference>
<evidence type="ECO:0000313" key="3">
    <source>
        <dbReference type="Proteomes" id="UP000316726"/>
    </source>
</evidence>
<feature type="coiled-coil region" evidence="1">
    <location>
        <begin position="320"/>
        <end position="354"/>
    </location>
</feature>
<dbReference type="EMBL" id="CP031035">
    <property type="protein sequence ID" value="QDZ19154.1"/>
    <property type="molecule type" value="Genomic_DNA"/>
</dbReference>
<organism evidence="2 3">
    <name type="scientific">Chloropicon primus</name>
    <dbReference type="NCBI Taxonomy" id="1764295"/>
    <lineage>
        <taxon>Eukaryota</taxon>
        <taxon>Viridiplantae</taxon>
        <taxon>Chlorophyta</taxon>
        <taxon>Chloropicophyceae</taxon>
        <taxon>Chloropicales</taxon>
        <taxon>Chloropicaceae</taxon>
        <taxon>Chloropicon</taxon>
    </lineage>
</organism>
<protein>
    <submittedName>
        <fullName evidence="2">Uncharacterized protein</fullName>
    </submittedName>
</protein>
<dbReference type="PANTHER" id="PTHR35970">
    <property type="entry name" value="SODIUM CHANNEL AND CLATHRIN LINKER 1"/>
    <property type="match status" value="1"/>
</dbReference>
<feature type="coiled-coil region" evidence="1">
    <location>
        <begin position="430"/>
        <end position="482"/>
    </location>
</feature>
<sequence>MGRETGGGEAGDVESQVDFLQNLVFRLSQEVSRNAPSDSALKDEARRVLDGLPEDLEVPNWLVSVDILSPLLRTFESYTSELQRTIDDGKVKFQNLEGQAKAVVAENASLREEVVTLTEKVYSKLQEQGTIKSTSFPDNVDSRLKLLEQENDLLRAQNGELNKEITTLHATLDEKEEALFTLQDQRATNSDNVESLQRENNSVKAKLIDSKSQVDDLKRRLSILEQAKAGTAGGEGVDGASGIKVTQERADRAKLELSNLREENAQLSEELGNQRAAFQATEVEATDLRKQIVSLTDLTAKLELRNSEIQAKELDSINLIQTLNEKLKQEQARNGLLKQSKSELEREVKELHQKTRGHANGLKLSLKEIYQTRVSVAESSARQMENLVSGLKKDVAYAKAQHERSQRDADFYKAQASEMKDLNRGYPTKVEEYLKRIERLEEERDAAKHDSASTSNMVKRIKSDHERLVNSLSMEKERAEKLSKLSTAEGKKLQEELLQMHALVKESEKNLADAQKAESDVRSVMAQKIEIQRAESDEQIKFLKKRLDDELETRKESVATTFGGGEGDASFRFSKREAEDAKMRYESMERQMRAESLTLSRKLEASAHDNSKLREENSQIMKHLNILTQQNREASGCIADAESELIALRERLKASVSKEAQLIQEKEVLYSNLENAKLEMAKTHRAQNSSMKKVDFLRSQCETLQHALASSRMMPHRGGDIATT</sequence>
<accession>A0A5B8MG27</accession>
<name>A0A5B8MG27_9CHLO</name>
<dbReference type="AlphaFoldDB" id="A0A5B8MG27"/>
<dbReference type="GO" id="GO:0005814">
    <property type="term" value="C:centriole"/>
    <property type="evidence" value="ECO:0007669"/>
    <property type="project" value="TreeGrafter"/>
</dbReference>